<dbReference type="InterPro" id="IPR023430">
    <property type="entry name" value="Pept_HybD-like_dom_sf"/>
</dbReference>
<proteinExistence type="predicted"/>
<dbReference type="NCBIfam" id="TIGR02841">
    <property type="entry name" value="spore_YyaC"/>
    <property type="match status" value="1"/>
</dbReference>
<dbReference type="InterPro" id="IPR009665">
    <property type="entry name" value="YyaC"/>
</dbReference>
<sequence length="229" mass="25004">MNLRTKFFTKRGKSNYVHYEDEEGPQKLAMLLQRLAQPLPSQDIVIVFIGTDRSTGDSLGPLSGSLLLDKAPEVLHVYGTLGDPVHAVNLEERLTQIHETHHKPFVVAVDACLGKIQSVGFAAVGEGALKPGAGVQKQLPEVGDVHINGIVNVSGFMEFFVLQNTRLHTVMSLAQLISAGMAMWDQWLLEQAPSENNSKLLRESMKAAYRVSSAATLESSQAKDPYQAP</sequence>
<organism evidence="1 2">
    <name type="scientific">Aureibacillus halotolerans</name>
    <dbReference type="NCBI Taxonomy" id="1508390"/>
    <lineage>
        <taxon>Bacteria</taxon>
        <taxon>Bacillati</taxon>
        <taxon>Bacillota</taxon>
        <taxon>Bacilli</taxon>
        <taxon>Bacillales</taxon>
        <taxon>Bacillaceae</taxon>
        <taxon>Aureibacillus</taxon>
    </lineage>
</organism>
<dbReference type="Proteomes" id="UP000295632">
    <property type="component" value="Unassembled WGS sequence"/>
</dbReference>
<dbReference type="SUPFAM" id="SSF53163">
    <property type="entry name" value="HybD-like"/>
    <property type="match status" value="1"/>
</dbReference>
<dbReference type="Pfam" id="PF06866">
    <property type="entry name" value="DUF1256"/>
    <property type="match status" value="1"/>
</dbReference>
<dbReference type="AlphaFoldDB" id="A0A4R6TZN4"/>
<name>A0A4R6TZN4_9BACI</name>
<dbReference type="RefSeq" id="WP_133580926.1">
    <property type="nucleotide sequence ID" value="NZ_SNYJ01000010.1"/>
</dbReference>
<keyword evidence="2" id="KW-1185">Reference proteome</keyword>
<protein>
    <submittedName>
        <fullName evidence="1">Putative sporulation protein YyaC</fullName>
    </submittedName>
</protein>
<evidence type="ECO:0000313" key="2">
    <source>
        <dbReference type="Proteomes" id="UP000295632"/>
    </source>
</evidence>
<evidence type="ECO:0000313" key="1">
    <source>
        <dbReference type="EMBL" id="TDQ38352.1"/>
    </source>
</evidence>
<reference evidence="1 2" key="1">
    <citation type="submission" date="2019-03" db="EMBL/GenBank/DDBJ databases">
        <title>Genomic Encyclopedia of Type Strains, Phase IV (KMG-IV): sequencing the most valuable type-strain genomes for metagenomic binning, comparative biology and taxonomic classification.</title>
        <authorList>
            <person name="Goeker M."/>
        </authorList>
    </citation>
    <scope>NUCLEOTIDE SEQUENCE [LARGE SCALE GENOMIC DNA]</scope>
    <source>
        <strain evidence="1 2">DSM 28697</strain>
    </source>
</reference>
<accession>A0A4R6TZN4</accession>
<gene>
    <name evidence="1" type="ORF">EV213_11095</name>
</gene>
<dbReference type="EMBL" id="SNYJ01000010">
    <property type="protein sequence ID" value="TDQ38352.1"/>
    <property type="molecule type" value="Genomic_DNA"/>
</dbReference>
<comment type="caution">
    <text evidence="1">The sequence shown here is derived from an EMBL/GenBank/DDBJ whole genome shotgun (WGS) entry which is preliminary data.</text>
</comment>
<dbReference type="OrthoDB" id="9815953at2"/>